<evidence type="ECO:0008006" key="3">
    <source>
        <dbReference type="Google" id="ProtNLM"/>
    </source>
</evidence>
<dbReference type="RefSeq" id="WP_307471210.1">
    <property type="nucleotide sequence ID" value="NZ_JAUSUB010000001.1"/>
</dbReference>
<protein>
    <recommendedName>
        <fullName evidence="3">Glutaredoxin</fullName>
    </recommendedName>
</protein>
<accession>A0ABU0AB21</accession>
<organism evidence="1 2">
    <name type="scientific">Cytobacillus purgationiresistens</name>
    <dbReference type="NCBI Taxonomy" id="863449"/>
    <lineage>
        <taxon>Bacteria</taxon>
        <taxon>Bacillati</taxon>
        <taxon>Bacillota</taxon>
        <taxon>Bacilli</taxon>
        <taxon>Bacillales</taxon>
        <taxon>Bacillaceae</taxon>
        <taxon>Cytobacillus</taxon>
    </lineage>
</organism>
<name>A0ABU0AB21_9BACI</name>
<proteinExistence type="predicted"/>
<reference evidence="1 2" key="1">
    <citation type="submission" date="2023-07" db="EMBL/GenBank/DDBJ databases">
        <title>Genomic Encyclopedia of Type Strains, Phase IV (KMG-IV): sequencing the most valuable type-strain genomes for metagenomic binning, comparative biology and taxonomic classification.</title>
        <authorList>
            <person name="Goeker M."/>
        </authorList>
    </citation>
    <scope>NUCLEOTIDE SEQUENCE [LARGE SCALE GENOMIC DNA]</scope>
    <source>
        <strain evidence="1 2">DSM 23494</strain>
    </source>
</reference>
<evidence type="ECO:0000313" key="2">
    <source>
        <dbReference type="Proteomes" id="UP001238088"/>
    </source>
</evidence>
<sequence>MKKRIESSNSIKEIPTVRFVAGESVDELRIIEEANAYIASKEVKQQNENL</sequence>
<dbReference type="EMBL" id="JAUSUB010000001">
    <property type="protein sequence ID" value="MDQ0268448.1"/>
    <property type="molecule type" value="Genomic_DNA"/>
</dbReference>
<evidence type="ECO:0000313" key="1">
    <source>
        <dbReference type="EMBL" id="MDQ0268448.1"/>
    </source>
</evidence>
<dbReference type="Proteomes" id="UP001238088">
    <property type="component" value="Unassembled WGS sequence"/>
</dbReference>
<keyword evidence="2" id="KW-1185">Reference proteome</keyword>
<comment type="caution">
    <text evidence="1">The sequence shown here is derived from an EMBL/GenBank/DDBJ whole genome shotgun (WGS) entry which is preliminary data.</text>
</comment>
<gene>
    <name evidence="1" type="ORF">J2S17_000317</name>
</gene>